<evidence type="ECO:0000313" key="9">
    <source>
        <dbReference type="Proteomes" id="UP000617628"/>
    </source>
</evidence>
<dbReference type="PANTHER" id="PTHR42693">
    <property type="entry name" value="ARYLSULFATASE FAMILY MEMBER"/>
    <property type="match status" value="1"/>
</dbReference>
<name>A0A934S4F7_9BACT</name>
<dbReference type="InterPro" id="IPR050738">
    <property type="entry name" value="Sulfatase"/>
</dbReference>
<dbReference type="InterPro" id="IPR000917">
    <property type="entry name" value="Sulfatase_N"/>
</dbReference>
<dbReference type="InterPro" id="IPR025924">
    <property type="entry name" value="YHYH_dom"/>
</dbReference>
<accession>A0A934S4F7</accession>
<dbReference type="RefSeq" id="WP_200359663.1">
    <property type="nucleotide sequence ID" value="NZ_JAENIL010000099.1"/>
</dbReference>
<comment type="caution">
    <text evidence="8">The sequence shown here is derived from an EMBL/GenBank/DDBJ whole genome shotgun (WGS) entry which is preliminary data.</text>
</comment>
<keyword evidence="3 8" id="KW-0378">Hydrolase</keyword>
<organism evidence="8 9">
    <name type="scientific">Pelagicoccus mobilis</name>
    <dbReference type="NCBI Taxonomy" id="415221"/>
    <lineage>
        <taxon>Bacteria</taxon>
        <taxon>Pseudomonadati</taxon>
        <taxon>Verrucomicrobiota</taxon>
        <taxon>Opitutia</taxon>
        <taxon>Puniceicoccales</taxon>
        <taxon>Pelagicoccaceae</taxon>
        <taxon>Pelagicoccus</taxon>
    </lineage>
</organism>
<evidence type="ECO:0000256" key="4">
    <source>
        <dbReference type="ARBA" id="ARBA00022837"/>
    </source>
</evidence>
<dbReference type="Pfam" id="PF14240">
    <property type="entry name" value="YHYH"/>
    <property type="match status" value="1"/>
</dbReference>
<dbReference type="Gene3D" id="3.40.720.10">
    <property type="entry name" value="Alkaline Phosphatase, subunit A"/>
    <property type="match status" value="1"/>
</dbReference>
<evidence type="ECO:0000256" key="2">
    <source>
        <dbReference type="ARBA" id="ARBA00022723"/>
    </source>
</evidence>
<dbReference type="GO" id="GO:0046872">
    <property type="term" value="F:metal ion binding"/>
    <property type="evidence" value="ECO:0007669"/>
    <property type="project" value="UniProtKB-KW"/>
</dbReference>
<dbReference type="Pfam" id="PF00884">
    <property type="entry name" value="Sulfatase"/>
    <property type="match status" value="1"/>
</dbReference>
<dbReference type="PANTHER" id="PTHR42693:SF53">
    <property type="entry name" value="ENDO-4-O-SULFATASE"/>
    <property type="match status" value="1"/>
</dbReference>
<dbReference type="GO" id="GO:0004065">
    <property type="term" value="F:arylsulfatase activity"/>
    <property type="evidence" value="ECO:0007669"/>
    <property type="project" value="TreeGrafter"/>
</dbReference>
<evidence type="ECO:0000256" key="1">
    <source>
        <dbReference type="ARBA" id="ARBA00008779"/>
    </source>
</evidence>
<feature type="domain" description="Sulfatase N-terminal" evidence="6">
    <location>
        <begin position="604"/>
        <end position="906"/>
    </location>
</feature>
<dbReference type="InterPro" id="IPR017850">
    <property type="entry name" value="Alkaline_phosphatase_core_sf"/>
</dbReference>
<keyword evidence="2" id="KW-0479">Metal-binding</keyword>
<dbReference type="Proteomes" id="UP000617628">
    <property type="component" value="Unassembled WGS sequence"/>
</dbReference>
<sequence length="1024" mass="110707">MRTPRNLLSATLLSLATLSVAQPIVDSWYTEQAGRYARIYQTTADESARNAVTTWSRGQGVQDQPTYAGVNEVSVTDTHVYIRTTGLGFHVMGPWYLNENQTNDFPNFPSNQAVIYQLPLAPETPPSTKTPTGLGAIGYFVDGIAMFDSRDAFSYSTANGTDATPRNGIQGDDVWNRDAYVNESVTFDAANAHQAGGNHHYHANPPALRHLLGGAVSYDESTNTYTEQIGGNGKHSPILGWVRDGLPLYGPYGYSDPMDPASSIRKMVTGYQKRDGTNGSTNLSSTGRTTLPQWMIRNDSTVSTTTLAANRYGPAVNTTYTLGHYLEDYAYKGDLAGLSLYDGTGSFNPDTHYDLNEYNVRYCVTPEFPEGTWAYFTCIQDDGTPQFPYNISRYYFGNPTGDRSNSIPAEAAIVFQGGPEAPPQVNSFAVDTQNDTVTLTWTGAEGGSYVIRESNDLKEWIQISNPVAVDANQTATTTETASFTNNDSLFYRVEFSSAANFDDSGFDLTTPSTQNPAPDAQTFSITFPTTPPLPPQDAITITVDSATATIVSYNQSTGAAEIQIDTTLLNPGSYNASFTFTPPNSSETTITSTNQITIEESTARNILLLIVDDWGIDFSPFDNALPSATLPNLPNMQTLADSGIHFSNAYAQPLCSPTRASILTGRHPFRNGVGNPGDNSTLAAEETALPELLAAQGAPHGLASFGKWHLGGGRNGAAERGGWQKFAGIQQGGVAAYDDWTKFEDGVRTDNVTTYSTTDQVNEAVEYIQSQADNPWFVWMAFNAPHTPFHDPAPYVTPEGGYSTNGTTNTDLYIKALEALDSEIGRLLESVDLEKTNIILIGDNGTPNQVAQAPFGDGHAKGDLYEGGIHVPMLAAGPDITATPGSTEDTFVHCIDLFATILDLADLDIASATASLTIDSQNLTPLFRGQDLPERHIVSEMFGHDSGNGRALRSETHPDYKLIIFGDKDSQEDTPTFEFYNIATDQNEQSPLNIDTLTGAALDAYNHLRQIDTTLGGGYSTPAS</sequence>
<keyword evidence="9" id="KW-1185">Reference proteome</keyword>
<dbReference type="InterPro" id="IPR024607">
    <property type="entry name" value="Sulfatase_CS"/>
</dbReference>
<comment type="similarity">
    <text evidence="1">Belongs to the sulfatase family.</text>
</comment>
<reference evidence="8" key="1">
    <citation type="submission" date="2021-01" db="EMBL/GenBank/DDBJ databases">
        <title>Modified the classification status of verrucomicrobia.</title>
        <authorList>
            <person name="Feng X."/>
        </authorList>
    </citation>
    <scope>NUCLEOTIDE SEQUENCE</scope>
    <source>
        <strain evidence="8">KCTC 13126</strain>
    </source>
</reference>
<feature type="signal peptide" evidence="5">
    <location>
        <begin position="1"/>
        <end position="21"/>
    </location>
</feature>
<evidence type="ECO:0000256" key="5">
    <source>
        <dbReference type="SAM" id="SignalP"/>
    </source>
</evidence>
<dbReference type="SUPFAM" id="SSF53649">
    <property type="entry name" value="Alkaline phosphatase-like"/>
    <property type="match status" value="1"/>
</dbReference>
<feature type="domain" description="YHYH" evidence="7">
    <location>
        <begin position="116"/>
        <end position="378"/>
    </location>
</feature>
<evidence type="ECO:0000313" key="8">
    <source>
        <dbReference type="EMBL" id="MBK1880561.1"/>
    </source>
</evidence>
<gene>
    <name evidence="8" type="ORF">JIN87_26985</name>
</gene>
<dbReference type="PROSITE" id="PS00523">
    <property type="entry name" value="SULFATASE_1"/>
    <property type="match status" value="1"/>
</dbReference>
<keyword evidence="5" id="KW-0732">Signal</keyword>
<evidence type="ECO:0000256" key="3">
    <source>
        <dbReference type="ARBA" id="ARBA00022801"/>
    </source>
</evidence>
<evidence type="ECO:0000259" key="6">
    <source>
        <dbReference type="Pfam" id="PF00884"/>
    </source>
</evidence>
<feature type="chain" id="PRO_5037244480" evidence="5">
    <location>
        <begin position="22"/>
        <end position="1024"/>
    </location>
</feature>
<dbReference type="AlphaFoldDB" id="A0A934S4F7"/>
<proteinExistence type="inferred from homology"/>
<dbReference type="EMBL" id="JAENIL010000099">
    <property type="protein sequence ID" value="MBK1880561.1"/>
    <property type="molecule type" value="Genomic_DNA"/>
</dbReference>
<keyword evidence="4" id="KW-0106">Calcium</keyword>
<evidence type="ECO:0000259" key="7">
    <source>
        <dbReference type="Pfam" id="PF14240"/>
    </source>
</evidence>
<protein>
    <submittedName>
        <fullName evidence="8">Sulfatase-like hydrolase/transferase</fullName>
    </submittedName>
</protein>